<dbReference type="PANTHER" id="PTHR47129:SF1">
    <property type="entry name" value="NMRA-LIKE DOMAIN-CONTAINING PROTEIN"/>
    <property type="match status" value="1"/>
</dbReference>
<accession>A0A0Q0DET8</accession>
<gene>
    <name evidence="2" type="ORF">ALO52_04290</name>
</gene>
<dbReference type="InterPro" id="IPR052718">
    <property type="entry name" value="NmrA-type_oxidoreductase"/>
</dbReference>
<dbReference type="SUPFAM" id="SSF51735">
    <property type="entry name" value="NAD(P)-binding Rossmann-fold domains"/>
    <property type="match status" value="1"/>
</dbReference>
<dbReference type="AlphaFoldDB" id="A0A0Q0DET8"/>
<evidence type="ECO:0000313" key="2">
    <source>
        <dbReference type="EMBL" id="KPY37131.1"/>
    </source>
</evidence>
<dbReference type="Gene3D" id="3.90.25.10">
    <property type="entry name" value="UDP-galactose 4-epimerase, domain 1"/>
    <property type="match status" value="1"/>
</dbReference>
<organism evidence="2 3">
    <name type="scientific">Pseudomonas syringae pv. primulae</name>
    <dbReference type="NCBI Taxonomy" id="251707"/>
    <lineage>
        <taxon>Bacteria</taxon>
        <taxon>Pseudomonadati</taxon>
        <taxon>Pseudomonadota</taxon>
        <taxon>Gammaproteobacteria</taxon>
        <taxon>Pseudomonadales</taxon>
        <taxon>Pseudomonadaceae</taxon>
        <taxon>Pseudomonas</taxon>
    </lineage>
</organism>
<feature type="domain" description="NAD(P)-binding" evidence="1">
    <location>
        <begin position="23"/>
        <end position="200"/>
    </location>
</feature>
<dbReference type="Pfam" id="PF13460">
    <property type="entry name" value="NAD_binding_10"/>
    <property type="match status" value="1"/>
</dbReference>
<evidence type="ECO:0000259" key="1">
    <source>
        <dbReference type="Pfam" id="PF13460"/>
    </source>
</evidence>
<proteinExistence type="predicted"/>
<dbReference type="PATRIC" id="fig|251707.3.peg.354"/>
<dbReference type="Proteomes" id="UP000050562">
    <property type="component" value="Unassembled WGS sequence"/>
</dbReference>
<dbReference type="InterPro" id="IPR016040">
    <property type="entry name" value="NAD(P)-bd_dom"/>
</dbReference>
<evidence type="ECO:0000313" key="3">
    <source>
        <dbReference type="Proteomes" id="UP000050562"/>
    </source>
</evidence>
<comment type="caution">
    <text evidence="2">The sequence shown here is derived from an EMBL/GenBank/DDBJ whole genome shotgun (WGS) entry which is preliminary data.</text>
</comment>
<reference evidence="2 3" key="1">
    <citation type="submission" date="2015-09" db="EMBL/GenBank/DDBJ databases">
        <title>Genome announcement of multiple Pseudomonas syringae strains.</title>
        <authorList>
            <person name="Thakur S."/>
            <person name="Wang P.W."/>
            <person name="Gong Y."/>
            <person name="Weir B.S."/>
            <person name="Guttman D.S."/>
        </authorList>
    </citation>
    <scope>NUCLEOTIDE SEQUENCE [LARGE SCALE GENOMIC DNA]</scope>
    <source>
        <strain evidence="2 3">ICMP3956</strain>
    </source>
</reference>
<name>A0A0Q0DET8_9PSED</name>
<protein>
    <recommendedName>
        <fullName evidence="1">NAD(P)-binding domain-containing protein</fullName>
    </recommendedName>
</protein>
<dbReference type="PANTHER" id="PTHR47129">
    <property type="entry name" value="QUINONE OXIDOREDUCTASE 2"/>
    <property type="match status" value="1"/>
</dbReference>
<dbReference type="EMBL" id="LJRC01000125">
    <property type="protein sequence ID" value="KPY37131.1"/>
    <property type="molecule type" value="Genomic_DNA"/>
</dbReference>
<dbReference type="InterPro" id="IPR036291">
    <property type="entry name" value="NAD(P)-bd_dom_sf"/>
</dbReference>
<sequence length="301" mass="31858">MSLCSLFFQTNTRTLFMIVVTAANGQLGRLVIEKLLKTVPASEIVAAVRSPEKAADLAALGVLVRKGDYSQPATLDSAFAGADKVLLISSNEIGQRFPQHRAAIDAAKKAGVKLLAYTSILRADTSALGLADEHVETEAYLRASGVPFTLLRNGWYTENYAASIPGALAHDAFIGSADQGRISSAARIDFAEAAVAVLTSKEDQSGRVYELAGDETYTLSEFAAELSKQSGKDVPYVNLAQAEFKAALVKAGLPEVYADLFADSDVAAAKGALFDDTRQLSRLIGRPTTPLSVTIAEALKG</sequence>
<dbReference type="Gene3D" id="3.40.50.720">
    <property type="entry name" value="NAD(P)-binding Rossmann-like Domain"/>
    <property type="match status" value="1"/>
</dbReference>
<dbReference type="CDD" id="cd05269">
    <property type="entry name" value="TMR_SDR_a"/>
    <property type="match status" value="1"/>
</dbReference>